<comment type="similarity">
    <text evidence="2">Belongs to the NAD(P)-dependent epimerase/dehydratase family. Dihydroflavonol-4-reductase subfamily.</text>
</comment>
<sequence length="415" mass="44821">MTEQPPRGPVGERGVRKEGGRASLLGHLKDKWRGVFGSSPADKSKSSAQKPSLKQPASPKQNVKMAETVLVTGATGFLGSHVVLQLLEKGYSVRAIARGDKATQIRTAYGEFGARFEVVEIADLATEQLPAEKWTGVSALLHLATPMPGRVAVDRQIQLAIDGTLNIVVQAEKAGVKKIVVTSSVGTARGSDGVSDKHWSPITKEYALGSGNPMLVYVASKKLAEQALWEWADAHPHVEVTTLNPTFLLGPFTKYFPVPRTPSPRDTNWSTVGFWYQLLFPDGAFLGMATTYIDVRDAAAAHVAAIGPNVPATATAGRKRILVSAPNGWPATKLVEYIGKERPALKDRLLAHPEAVKTEADVLTLDWARVETVLGLKKTDFHTTETTVLDTVDSITAIEDKWRADGHEIVKPSMG</sequence>
<dbReference type="InterPro" id="IPR001509">
    <property type="entry name" value="Epimerase_deHydtase"/>
</dbReference>
<dbReference type="OrthoDB" id="2735536at2759"/>
<name>A0A8H6W308_9AGAR</name>
<dbReference type="Proteomes" id="UP000636479">
    <property type="component" value="Unassembled WGS sequence"/>
</dbReference>
<gene>
    <name evidence="5" type="ORF">MIND_00982700</name>
</gene>
<feature type="region of interest" description="Disordered" evidence="3">
    <location>
        <begin position="1"/>
        <end position="62"/>
    </location>
</feature>
<feature type="domain" description="NAD-dependent epimerase/dehydratase" evidence="4">
    <location>
        <begin position="69"/>
        <end position="254"/>
    </location>
</feature>
<evidence type="ECO:0000259" key="4">
    <source>
        <dbReference type="Pfam" id="PF01370"/>
    </source>
</evidence>
<dbReference type="GeneID" id="59348952"/>
<organism evidence="5 6">
    <name type="scientific">Mycena indigotica</name>
    <dbReference type="NCBI Taxonomy" id="2126181"/>
    <lineage>
        <taxon>Eukaryota</taxon>
        <taxon>Fungi</taxon>
        <taxon>Dikarya</taxon>
        <taxon>Basidiomycota</taxon>
        <taxon>Agaricomycotina</taxon>
        <taxon>Agaricomycetes</taxon>
        <taxon>Agaricomycetidae</taxon>
        <taxon>Agaricales</taxon>
        <taxon>Marasmiineae</taxon>
        <taxon>Mycenaceae</taxon>
        <taxon>Mycena</taxon>
    </lineage>
</organism>
<dbReference type="PANTHER" id="PTHR10366:SF564">
    <property type="entry name" value="STEROL-4-ALPHA-CARBOXYLATE 3-DEHYDROGENASE, DECARBOXYLATING"/>
    <property type="match status" value="1"/>
</dbReference>
<accession>A0A8H6W308</accession>
<keyword evidence="1" id="KW-0560">Oxidoreductase</keyword>
<dbReference type="AlphaFoldDB" id="A0A8H6W308"/>
<reference evidence="5" key="1">
    <citation type="submission" date="2020-05" db="EMBL/GenBank/DDBJ databases">
        <title>Mycena genomes resolve the evolution of fungal bioluminescence.</title>
        <authorList>
            <person name="Tsai I.J."/>
        </authorList>
    </citation>
    <scope>NUCLEOTIDE SEQUENCE</scope>
    <source>
        <strain evidence="5">171206Taipei</strain>
    </source>
</reference>
<dbReference type="Pfam" id="PF01370">
    <property type="entry name" value="Epimerase"/>
    <property type="match status" value="1"/>
</dbReference>
<dbReference type="InterPro" id="IPR050425">
    <property type="entry name" value="NAD(P)_dehydrat-like"/>
</dbReference>
<evidence type="ECO:0000256" key="3">
    <source>
        <dbReference type="SAM" id="MobiDB-lite"/>
    </source>
</evidence>
<protein>
    <submittedName>
        <fullName evidence="5">Epimerase domain-containing protein</fullName>
    </submittedName>
</protein>
<evidence type="ECO:0000313" key="5">
    <source>
        <dbReference type="EMBL" id="KAF7297489.1"/>
    </source>
</evidence>
<proteinExistence type="inferred from homology"/>
<evidence type="ECO:0000313" key="6">
    <source>
        <dbReference type="Proteomes" id="UP000636479"/>
    </source>
</evidence>
<evidence type="ECO:0000256" key="2">
    <source>
        <dbReference type="ARBA" id="ARBA00023445"/>
    </source>
</evidence>
<dbReference type="SUPFAM" id="SSF51735">
    <property type="entry name" value="NAD(P)-binding Rossmann-fold domains"/>
    <property type="match status" value="1"/>
</dbReference>
<dbReference type="RefSeq" id="XP_037217848.1">
    <property type="nucleotide sequence ID" value="XM_037366436.1"/>
</dbReference>
<comment type="caution">
    <text evidence="5">The sequence shown here is derived from an EMBL/GenBank/DDBJ whole genome shotgun (WGS) entry which is preliminary data.</text>
</comment>
<evidence type="ECO:0000256" key="1">
    <source>
        <dbReference type="ARBA" id="ARBA00023002"/>
    </source>
</evidence>
<keyword evidence="6" id="KW-1185">Reference proteome</keyword>
<dbReference type="EMBL" id="JACAZF010000008">
    <property type="protein sequence ID" value="KAF7297489.1"/>
    <property type="molecule type" value="Genomic_DNA"/>
</dbReference>
<dbReference type="InterPro" id="IPR036291">
    <property type="entry name" value="NAD(P)-bd_dom_sf"/>
</dbReference>
<dbReference type="Gene3D" id="3.40.50.720">
    <property type="entry name" value="NAD(P)-binding Rossmann-like Domain"/>
    <property type="match status" value="1"/>
</dbReference>
<dbReference type="PANTHER" id="PTHR10366">
    <property type="entry name" value="NAD DEPENDENT EPIMERASE/DEHYDRATASE"/>
    <property type="match status" value="1"/>
</dbReference>
<dbReference type="GO" id="GO:0016616">
    <property type="term" value="F:oxidoreductase activity, acting on the CH-OH group of donors, NAD or NADP as acceptor"/>
    <property type="evidence" value="ECO:0007669"/>
    <property type="project" value="TreeGrafter"/>
</dbReference>